<evidence type="ECO:0000256" key="1">
    <source>
        <dbReference type="SAM" id="Phobius"/>
    </source>
</evidence>
<feature type="transmembrane region" description="Helical" evidence="1">
    <location>
        <begin position="97"/>
        <end position="121"/>
    </location>
</feature>
<dbReference type="KEGG" id="cted:CTEST_04835"/>
<protein>
    <submittedName>
        <fullName evidence="2">Uncharacterized protein</fullName>
    </submittedName>
</protein>
<organism evidence="2 3">
    <name type="scientific">Corynebacterium testudinoris</name>
    <dbReference type="NCBI Taxonomy" id="136857"/>
    <lineage>
        <taxon>Bacteria</taxon>
        <taxon>Bacillati</taxon>
        <taxon>Actinomycetota</taxon>
        <taxon>Actinomycetes</taxon>
        <taxon>Mycobacteriales</taxon>
        <taxon>Corynebacteriaceae</taxon>
        <taxon>Corynebacterium</taxon>
    </lineage>
</organism>
<reference evidence="2 3" key="1">
    <citation type="journal article" date="2015" name="Genome Announc.">
        <title>Complete Genome Sequence of the Type Strain Corynebacterium testudinoris DSM 44614, Recovered from Necrotic Lesions in the Mouth of a Tortoise.</title>
        <authorList>
            <person name="Ruckert C."/>
            <person name="Kriete M."/>
            <person name="Jaenicke S."/>
            <person name="Winkler A."/>
            <person name="Tauch A."/>
        </authorList>
    </citation>
    <scope>NUCLEOTIDE SEQUENCE [LARGE SCALE GENOMIC DNA]</scope>
    <source>
        <strain evidence="2 3">DSM 44614</strain>
    </source>
</reference>
<sequence>MNRKVHNVSYSYSDAIIDQADASVDDEFERQMLHKSSTVTVKWMSWSILLTAAMLAWALRGPDTLWTVLICLAPLVATWIGVAWLRKSVPTPRPVALSRIEWVALIFIIVVWLAGIAVRGFGSSPSFTIAAAVGAMMGLLATIFLASYIPTRQRRKDIQRLNEHADSEED</sequence>
<dbReference type="SUPFAM" id="SSF103473">
    <property type="entry name" value="MFS general substrate transporter"/>
    <property type="match status" value="1"/>
</dbReference>
<keyword evidence="3" id="KW-1185">Reference proteome</keyword>
<dbReference type="Proteomes" id="UP000035540">
    <property type="component" value="Chromosome"/>
</dbReference>
<evidence type="ECO:0000313" key="3">
    <source>
        <dbReference type="Proteomes" id="UP000035540"/>
    </source>
</evidence>
<dbReference type="PATRIC" id="fig|136857.5.peg.961"/>
<feature type="transmembrane region" description="Helical" evidence="1">
    <location>
        <begin position="39"/>
        <end position="59"/>
    </location>
</feature>
<gene>
    <name evidence="2" type="ORF">CTEST_04835</name>
</gene>
<evidence type="ECO:0000313" key="2">
    <source>
        <dbReference type="EMBL" id="AKK08414.1"/>
    </source>
</evidence>
<dbReference type="InterPro" id="IPR036259">
    <property type="entry name" value="MFS_trans_sf"/>
</dbReference>
<keyword evidence="1" id="KW-0812">Transmembrane</keyword>
<name>A0A0G3H4S2_9CORY</name>
<dbReference type="STRING" id="136857.CTEST_04835"/>
<feature type="transmembrane region" description="Helical" evidence="1">
    <location>
        <begin position="65"/>
        <end position="85"/>
    </location>
</feature>
<keyword evidence="1" id="KW-0472">Membrane</keyword>
<proteinExistence type="predicted"/>
<dbReference type="EMBL" id="CP011545">
    <property type="protein sequence ID" value="AKK08414.1"/>
    <property type="molecule type" value="Genomic_DNA"/>
</dbReference>
<dbReference type="AlphaFoldDB" id="A0A0G3H4S2"/>
<reference evidence="3" key="2">
    <citation type="submission" date="2015-05" db="EMBL/GenBank/DDBJ databases">
        <title>Complete genome sequence of Corynebacterium testudinoris DSM 44614, recovered from necrotic lesions in the mouth of a tortoise.</title>
        <authorList>
            <person name="Ruckert C."/>
            <person name="Albersmeier A."/>
            <person name="Winkler A."/>
            <person name="Tauch A."/>
        </authorList>
    </citation>
    <scope>NUCLEOTIDE SEQUENCE [LARGE SCALE GENOMIC DNA]</scope>
    <source>
        <strain evidence="3">DSM 44614</strain>
    </source>
</reference>
<feature type="transmembrane region" description="Helical" evidence="1">
    <location>
        <begin position="127"/>
        <end position="149"/>
    </location>
</feature>
<accession>A0A0G3H4S2</accession>
<keyword evidence="1" id="KW-1133">Transmembrane helix</keyword>